<name>A0A9W6CX08_9BACT</name>
<dbReference type="Gene3D" id="3.40.50.2000">
    <property type="entry name" value="Glycogen Phosphorylase B"/>
    <property type="match status" value="2"/>
</dbReference>
<sequence length="386" mass="43766">MSVRKVKVLHLITRMIVGGAQDNTLQTVKKHDRSRYTVHLASNPEGVWSKLGREYADCFHSVPNLVNPIHPVCDLKAFRDILSLIRKERYDIVHTHSSKAGILGRFAARMAHVPVTVHTIHSFSFHDFMSPWKRNLFINIERACREMGDFYITVSERNRMEAIGLGLVHEDACQTVYSGIDFAKLDRPCDLAETRRQLGIPEGWRTIVMVGRLDPQKAPYYLIQAFSKVIEIHRNTLLIFAGEGELEESLKAQARRLEIADKVMFLGSRSDIPEILKVSDIFSLSSLWEGLGRSMTEAMLLGIPVVVPNIHGIPEIVLHNETGFLFSPGNVEELAAQLSYVLDHPEEGGRVGANGRALTRRLFDADHMVHNIERIYEMLLQRKLES</sequence>
<evidence type="ECO:0000313" key="3">
    <source>
        <dbReference type="EMBL" id="GLI33406.1"/>
    </source>
</evidence>
<keyword evidence="4" id="KW-1185">Reference proteome</keyword>
<dbReference type="SUPFAM" id="SSF53756">
    <property type="entry name" value="UDP-Glycosyltransferase/glycogen phosphorylase"/>
    <property type="match status" value="1"/>
</dbReference>
<proteinExistence type="predicted"/>
<keyword evidence="3" id="KW-0808">Transferase</keyword>
<feature type="domain" description="Glycosyl transferase family 1" evidence="1">
    <location>
        <begin position="193"/>
        <end position="356"/>
    </location>
</feature>
<reference evidence="3" key="1">
    <citation type="submission" date="2022-12" db="EMBL/GenBank/DDBJ databases">
        <title>Reference genome sequencing for broad-spectrum identification of bacterial and archaeal isolates by mass spectrometry.</title>
        <authorList>
            <person name="Sekiguchi Y."/>
            <person name="Tourlousse D.M."/>
        </authorList>
    </citation>
    <scope>NUCLEOTIDE SEQUENCE</scope>
    <source>
        <strain evidence="3">ASRB1</strain>
    </source>
</reference>
<dbReference type="Pfam" id="PF00534">
    <property type="entry name" value="Glycos_transf_1"/>
    <property type="match status" value="1"/>
</dbReference>
<dbReference type="InterPro" id="IPR001296">
    <property type="entry name" value="Glyco_trans_1"/>
</dbReference>
<dbReference type="EMBL" id="BSDR01000001">
    <property type="protein sequence ID" value="GLI33406.1"/>
    <property type="molecule type" value="Genomic_DNA"/>
</dbReference>
<evidence type="ECO:0000259" key="1">
    <source>
        <dbReference type="Pfam" id="PF00534"/>
    </source>
</evidence>
<gene>
    <name evidence="3" type="ORF">DAMNIGENAA_08390</name>
</gene>
<dbReference type="CDD" id="cd03808">
    <property type="entry name" value="GT4_CapM-like"/>
    <property type="match status" value="1"/>
</dbReference>
<dbReference type="AlphaFoldDB" id="A0A9W6CX08"/>
<dbReference type="GO" id="GO:0016757">
    <property type="term" value="F:glycosyltransferase activity"/>
    <property type="evidence" value="ECO:0007669"/>
    <property type="project" value="InterPro"/>
</dbReference>
<dbReference type="PANTHER" id="PTHR12526">
    <property type="entry name" value="GLYCOSYLTRANSFERASE"/>
    <property type="match status" value="1"/>
</dbReference>
<protein>
    <submittedName>
        <fullName evidence="3">Glycosyl transferase</fullName>
    </submittedName>
</protein>
<comment type="caution">
    <text evidence="3">The sequence shown here is derived from an EMBL/GenBank/DDBJ whole genome shotgun (WGS) entry which is preliminary data.</text>
</comment>
<evidence type="ECO:0000259" key="2">
    <source>
        <dbReference type="Pfam" id="PF13439"/>
    </source>
</evidence>
<accession>A0A9W6CX08</accession>
<dbReference type="InterPro" id="IPR028098">
    <property type="entry name" value="Glyco_trans_4-like_N"/>
</dbReference>
<evidence type="ECO:0000313" key="4">
    <source>
        <dbReference type="Proteomes" id="UP001144372"/>
    </source>
</evidence>
<dbReference type="Proteomes" id="UP001144372">
    <property type="component" value="Unassembled WGS sequence"/>
</dbReference>
<dbReference type="Pfam" id="PF13439">
    <property type="entry name" value="Glyco_transf_4"/>
    <property type="match status" value="1"/>
</dbReference>
<feature type="domain" description="Glycosyltransferase subfamily 4-like N-terminal" evidence="2">
    <location>
        <begin position="17"/>
        <end position="182"/>
    </location>
</feature>
<organism evidence="3 4">
    <name type="scientific">Desulforhabdus amnigena</name>
    <dbReference type="NCBI Taxonomy" id="40218"/>
    <lineage>
        <taxon>Bacteria</taxon>
        <taxon>Pseudomonadati</taxon>
        <taxon>Thermodesulfobacteriota</taxon>
        <taxon>Syntrophobacteria</taxon>
        <taxon>Syntrophobacterales</taxon>
        <taxon>Syntrophobacteraceae</taxon>
        <taxon>Desulforhabdus</taxon>
    </lineage>
</organism>